<dbReference type="Pfam" id="PF25597">
    <property type="entry name" value="SH3_retrovirus"/>
    <property type="match status" value="1"/>
</dbReference>
<evidence type="ECO:0000259" key="3">
    <source>
        <dbReference type="Pfam" id="PF25597"/>
    </source>
</evidence>
<dbReference type="AlphaFoldDB" id="A0A1J3IJ96"/>
<evidence type="ECO:0000259" key="2">
    <source>
        <dbReference type="Pfam" id="PF07727"/>
    </source>
</evidence>
<accession>A0A1J3IJ96</accession>
<name>A0A1J3IJ96_NOCCA</name>
<dbReference type="SUPFAM" id="SSF56672">
    <property type="entry name" value="DNA/RNA polymerases"/>
    <property type="match status" value="1"/>
</dbReference>
<feature type="compositionally biased region" description="Polar residues" evidence="1">
    <location>
        <begin position="151"/>
        <end position="160"/>
    </location>
</feature>
<feature type="domain" description="Reverse transcriptase Ty1/copia-type" evidence="2">
    <location>
        <begin position="262"/>
        <end position="508"/>
    </location>
</feature>
<dbReference type="CDD" id="cd09272">
    <property type="entry name" value="RNase_HI_RT_Ty1"/>
    <property type="match status" value="1"/>
</dbReference>
<dbReference type="PANTHER" id="PTHR11439:SF491">
    <property type="entry name" value="INTEGRASE CATALYTIC DOMAIN-CONTAINING PROTEIN"/>
    <property type="match status" value="1"/>
</dbReference>
<feature type="domain" description="Retroviral polymerase SH3-like" evidence="3">
    <location>
        <begin position="61"/>
        <end position="118"/>
    </location>
</feature>
<dbReference type="InterPro" id="IPR057670">
    <property type="entry name" value="SH3_retrovirus"/>
</dbReference>
<sequence>MNKVRSMLSESGLEQKFWAEAAATAVYQINRTPSSVIEFEIPEERWTSAVPDLSGLRIFGCVVYVHSDDGKLKPRAKKGIFTGYPEGVKGFRVWLLEDRKCIISRNIVFREDMMYKDIIKTDSGNSNNLDLFYTNQLSSYDLVGDNRERATSVQGGASQNDSRDMQDQNENVGTVEAPEQPVEDSEDLQDYQLVRDRPRRVVKPPVKLDDYKIYPESAGYAYLIVEDGGRSEPQSYEEALSDSDSELWVKASDEEMESLMKNGTWILVDRVKGQKPIGCKWVYKRKAGVIGFEAPRFKARLVAKGYSQKEGVDYQEIFSPVVKHVSIRLLLSAVVHFDMELQQMDVKTAFLHGYLDETIYMEQPEGYVDKKHPDKVCLLKRSLYGLKQSPRQWNSRFDDFMQSSGYLRSEYDSCVYYKKFADDQYIYLLLYVDDILIASKSKRYVDDLKKLLKSEFEMKDLGDAKKILGMEISRDRVKGTLSISQCGYLSKVLGNFGMDQSKPVVTPMGVHFKLQSATDKEVQDQFEEMKKIPYQSAVGSIMYSMIGTRPDLAYPIGLVCRFMSKPIKEHWLAVKWVMRYIKGSMETKLCYKKAGDFVIRGYCDADYAADLDKRRSITGIVFTAGGNTISWRSSLQKVVALSTTEAEYMALSDAAREAVWLKGLVSELGFEQGPVSIHCDSQSAIALAKNAVFHERTKHVAVKYHFIRDLISFGLVQVVKIATAYNPADIFTKTLPVGKFQEALELLRVTKI</sequence>
<dbReference type="Pfam" id="PF07727">
    <property type="entry name" value="RVT_2"/>
    <property type="match status" value="1"/>
</dbReference>
<evidence type="ECO:0000256" key="1">
    <source>
        <dbReference type="SAM" id="MobiDB-lite"/>
    </source>
</evidence>
<dbReference type="InterPro" id="IPR043502">
    <property type="entry name" value="DNA/RNA_pol_sf"/>
</dbReference>
<dbReference type="PANTHER" id="PTHR11439">
    <property type="entry name" value="GAG-POL-RELATED RETROTRANSPOSON"/>
    <property type="match status" value="1"/>
</dbReference>
<dbReference type="InterPro" id="IPR013103">
    <property type="entry name" value="RVT_2"/>
</dbReference>
<dbReference type="EMBL" id="GEVM01025909">
    <property type="protein sequence ID" value="JAU80029.1"/>
    <property type="molecule type" value="Transcribed_RNA"/>
</dbReference>
<reference evidence="4" key="1">
    <citation type="submission" date="2016-07" db="EMBL/GenBank/DDBJ databases">
        <title>De novo transcriptome assembly of four accessions of the metal hyperaccumulator plant Noccaea caerulescens.</title>
        <authorList>
            <person name="Blande D."/>
            <person name="Halimaa P."/>
            <person name="Tervahauta A.I."/>
            <person name="Aarts M.G."/>
            <person name="Karenlampi S.O."/>
        </authorList>
    </citation>
    <scope>NUCLEOTIDE SEQUENCE</scope>
</reference>
<protein>
    <submittedName>
        <fullName evidence="4">Retrovirus-related Pol polyprotein from transposon TNT 1-94</fullName>
    </submittedName>
</protein>
<feature type="region of interest" description="Disordered" evidence="1">
    <location>
        <begin position="149"/>
        <end position="187"/>
    </location>
</feature>
<gene>
    <name evidence="4" type="ORF">MP_TR24520_c0_g1_i1_g.71119</name>
</gene>
<organism evidence="4">
    <name type="scientific">Noccaea caerulescens</name>
    <name type="common">Alpine penny-cress</name>
    <name type="synonym">Thlaspi caerulescens</name>
    <dbReference type="NCBI Taxonomy" id="107243"/>
    <lineage>
        <taxon>Eukaryota</taxon>
        <taxon>Viridiplantae</taxon>
        <taxon>Streptophyta</taxon>
        <taxon>Embryophyta</taxon>
        <taxon>Tracheophyta</taxon>
        <taxon>Spermatophyta</taxon>
        <taxon>Magnoliopsida</taxon>
        <taxon>eudicotyledons</taxon>
        <taxon>Gunneridae</taxon>
        <taxon>Pentapetalae</taxon>
        <taxon>rosids</taxon>
        <taxon>malvids</taxon>
        <taxon>Brassicales</taxon>
        <taxon>Brassicaceae</taxon>
        <taxon>Coluteocarpeae</taxon>
        <taxon>Noccaea</taxon>
    </lineage>
</organism>
<evidence type="ECO:0000313" key="4">
    <source>
        <dbReference type="EMBL" id="JAU80029.1"/>
    </source>
</evidence>
<proteinExistence type="predicted"/>